<dbReference type="OrthoDB" id="263975at2759"/>
<comment type="caution">
    <text evidence="2">The sequence shown here is derived from an EMBL/GenBank/DDBJ whole genome shotgun (WGS) entry which is preliminary data.</text>
</comment>
<dbReference type="EMBL" id="LGTL01000018">
    <property type="protein sequence ID" value="KPA76960.1"/>
    <property type="molecule type" value="Genomic_DNA"/>
</dbReference>
<feature type="region of interest" description="Disordered" evidence="1">
    <location>
        <begin position="1"/>
        <end position="31"/>
    </location>
</feature>
<keyword evidence="3" id="KW-1185">Reference proteome</keyword>
<feature type="region of interest" description="Disordered" evidence="1">
    <location>
        <begin position="305"/>
        <end position="327"/>
    </location>
</feature>
<dbReference type="GeneID" id="26907617"/>
<protein>
    <submittedName>
        <fullName evidence="2">Uncharacterized protein</fullName>
    </submittedName>
</protein>
<accession>A0A0M9FVJ3</accession>
<feature type="region of interest" description="Disordered" evidence="1">
    <location>
        <begin position="100"/>
        <end position="136"/>
    </location>
</feature>
<dbReference type="RefSeq" id="XP_015655399.1">
    <property type="nucleotide sequence ID" value="XM_015805922.1"/>
</dbReference>
<sequence>MRRPLFPSQRETSRRPNGVRSSSPSSAGISAAADTASAWVRPRLLNATTQLLALQPDDPFRVLSAHFSTEALLLGAYPEPSSTVAATDEKELEEEAVVAASLRSSPCPTRPAGKSVNGSAAKGKAPVGRGDSRPTSAVGAPQVLEYLVEHSWARRLLQPYGLHAVTRSVCPSSGSILDPPAAESNAVPHRTAEQQQQWMECFALLHRQSRLSSSEKVMASRRAVQINGAVLPPVDYRATEEVSASLVLLYIMCVIEEHIRRVDWGPMTTDGAPHSAFAFRRLQLSVKLLGLQLLVAFMKRQEQDRSDKCSSTTSSSSGDGEDALMGAVDDADPDDALSDVAGPCESFLAPLYALPPDELEQFHCWFLQRLRAVSMNSASIVHDKMVPQNSSAVNTEARVSAASDEPSALPQLQSHVLGSLRTILNSDSCAAPETPAVISVDTFVSIMQCVAPVLVSHQCTATSMAVTLSARVRRGACIAGAHRTETLKWATTLLQRCTAHLINAVPAHAHAVQMHPPPLPYVWKAYVEQIANALHHLQHDAVNGENRNRVRPALSKVFDEVGSDEDVYVSVFAHAFGDVPNCVVMEALVGEWVSRVFEACISV</sequence>
<name>A0A0M9FVJ3_LEPPY</name>
<reference evidence="2 3" key="1">
    <citation type="submission" date="2015-07" db="EMBL/GenBank/DDBJ databases">
        <title>High-quality genome of monoxenous trypanosomatid Leptomonas pyrrhocoris.</title>
        <authorList>
            <person name="Flegontov P."/>
            <person name="Butenko A."/>
            <person name="Firsov S."/>
            <person name="Vlcek C."/>
            <person name="Logacheva M.D."/>
            <person name="Field M."/>
            <person name="Filatov D."/>
            <person name="Flegontova O."/>
            <person name="Gerasimov E."/>
            <person name="Jackson A.P."/>
            <person name="Kelly S."/>
            <person name="Opperdoes F."/>
            <person name="O'Reilly A."/>
            <person name="Votypka J."/>
            <person name="Yurchenko V."/>
            <person name="Lukes J."/>
        </authorList>
    </citation>
    <scope>NUCLEOTIDE SEQUENCE [LARGE SCALE GENOMIC DNA]</scope>
    <source>
        <strain evidence="2">H10</strain>
    </source>
</reference>
<organism evidence="2 3">
    <name type="scientific">Leptomonas pyrrhocoris</name>
    <name type="common">Firebug parasite</name>
    <dbReference type="NCBI Taxonomy" id="157538"/>
    <lineage>
        <taxon>Eukaryota</taxon>
        <taxon>Discoba</taxon>
        <taxon>Euglenozoa</taxon>
        <taxon>Kinetoplastea</taxon>
        <taxon>Metakinetoplastina</taxon>
        <taxon>Trypanosomatida</taxon>
        <taxon>Trypanosomatidae</taxon>
        <taxon>Leishmaniinae</taxon>
        <taxon>Leptomonas</taxon>
    </lineage>
</organism>
<evidence type="ECO:0000313" key="3">
    <source>
        <dbReference type="Proteomes" id="UP000037923"/>
    </source>
</evidence>
<feature type="compositionally biased region" description="Low complexity" evidence="1">
    <location>
        <begin position="21"/>
        <end position="31"/>
    </location>
</feature>
<evidence type="ECO:0000256" key="1">
    <source>
        <dbReference type="SAM" id="MobiDB-lite"/>
    </source>
</evidence>
<evidence type="ECO:0000313" key="2">
    <source>
        <dbReference type="EMBL" id="KPA76960.1"/>
    </source>
</evidence>
<gene>
    <name evidence="2" type="ORF">ABB37_07331</name>
</gene>
<dbReference type="Proteomes" id="UP000037923">
    <property type="component" value="Unassembled WGS sequence"/>
</dbReference>
<proteinExistence type="predicted"/>
<dbReference type="OMA" id="CVMAVIE"/>
<dbReference type="AlphaFoldDB" id="A0A0M9FVJ3"/>
<dbReference type="VEuPathDB" id="TriTrypDB:LpyrH10_18_0580"/>
<dbReference type="EMBL" id="LGTL01000018">
    <property type="protein sequence ID" value="KPA76959.1"/>
    <property type="molecule type" value="Genomic_DNA"/>
</dbReference>
<dbReference type="RefSeq" id="XP_015655398.1">
    <property type="nucleotide sequence ID" value="XM_015805921.1"/>
</dbReference>